<evidence type="ECO:0000313" key="2">
    <source>
        <dbReference type="EMBL" id="MCY1714247.1"/>
    </source>
</evidence>
<proteinExistence type="predicted"/>
<dbReference type="Pfam" id="PF00882">
    <property type="entry name" value="Zn_dep_PLPC"/>
    <property type="match status" value="1"/>
</dbReference>
<feature type="domain" description="Phospholipase C/D" evidence="1">
    <location>
        <begin position="6"/>
        <end position="168"/>
    </location>
</feature>
<evidence type="ECO:0000259" key="1">
    <source>
        <dbReference type="Pfam" id="PF00882"/>
    </source>
</evidence>
<protein>
    <submittedName>
        <fullName evidence="2">Zinc dependent phospholipase C family protein</fullName>
    </submittedName>
</protein>
<organism evidence="2 3">
    <name type="scientific">Caproiciproducens galactitolivorans</name>
    <dbReference type="NCBI Taxonomy" id="642589"/>
    <lineage>
        <taxon>Bacteria</taxon>
        <taxon>Bacillati</taxon>
        <taxon>Bacillota</taxon>
        <taxon>Clostridia</taxon>
        <taxon>Eubacteriales</taxon>
        <taxon>Acutalibacteraceae</taxon>
        <taxon>Caproiciproducens</taxon>
    </lineage>
</organism>
<dbReference type="RefSeq" id="WP_268058295.1">
    <property type="nucleotide sequence ID" value="NZ_JAPOHA010000007.1"/>
</dbReference>
<accession>A0ABT4BTL4</accession>
<keyword evidence="3" id="KW-1185">Reference proteome</keyword>
<name>A0ABT4BTL4_9FIRM</name>
<evidence type="ECO:0000313" key="3">
    <source>
        <dbReference type="Proteomes" id="UP001082703"/>
    </source>
</evidence>
<dbReference type="Proteomes" id="UP001082703">
    <property type="component" value="Unassembled WGS sequence"/>
</dbReference>
<comment type="caution">
    <text evidence="2">The sequence shown here is derived from an EMBL/GenBank/DDBJ whole genome shotgun (WGS) entry which is preliminary data.</text>
</comment>
<dbReference type="InterPro" id="IPR029002">
    <property type="entry name" value="PLPC/GPLD1"/>
</dbReference>
<reference evidence="2 3" key="1">
    <citation type="submission" date="2022-11" db="EMBL/GenBank/DDBJ databases">
        <authorList>
            <person name="Caiyu Z."/>
        </authorList>
    </citation>
    <scope>NUCLEOTIDE SEQUENCE [LARGE SCALE GENOMIC DNA]</scope>
    <source>
        <strain evidence="2 3">YR-4</strain>
    </source>
</reference>
<gene>
    <name evidence="2" type="ORF">OUY18_08270</name>
</gene>
<dbReference type="EMBL" id="JAPOHA010000007">
    <property type="protein sequence ID" value="MCY1714247.1"/>
    <property type="molecule type" value="Genomic_DNA"/>
</dbReference>
<sequence length="298" mass="34539">MPAAITHFLHAQRVLKEIEKDNPKFTVVRDAFLWGAQGPDFLYCHRFLPWQKSGSLKGYGSKLHRGKPSKLFAAMREYFEASGQKEIVRSYLYGFLCHYSLDRTGHPFIRFESSILLEKEPDQNESILHTEIESILDVIILRYELGLLPVEFRLKKTVPKNDEVQAQIADLYAFVLKRLYGLADSNVPLLQATSDCRKAFGLLNDRTTMKKALLEHLEKRSGKRTYSAHIRSISEGDGFDYANIQHSQWCWPRDGGIKRNESFLELYEQSVAESVKFIDDFFKTNDYGRMTGEIPFYY</sequence>